<evidence type="ECO:0000313" key="2">
    <source>
        <dbReference type="EMBL" id="SHF89649.1"/>
    </source>
</evidence>
<dbReference type="PANTHER" id="PTHR42951">
    <property type="entry name" value="METALLO-BETA-LACTAMASE DOMAIN-CONTAINING"/>
    <property type="match status" value="1"/>
</dbReference>
<dbReference type="InterPro" id="IPR036866">
    <property type="entry name" value="RibonucZ/Hydroxyglut_hydro"/>
</dbReference>
<dbReference type="SMART" id="SM00849">
    <property type="entry name" value="Lactamase_B"/>
    <property type="match status" value="1"/>
</dbReference>
<sequence>MPAQVSVSRLGPRATAYVQPDGGWFLNNAGWITGSERTVVVDTCATETRTRRLLDALAAHTATPRAPLVAALTHAHGDHTNGARLVTDAGGTVLATEAAAEVVASGPHTYPSVFACTTWGDISPPETTETITAPLRLDLGGTTAEVIPVTGPAHTDGDLVVWHPDDGVLFTGDLLSHGVVPLGLHGSLSGWLSTLDWLTGFDARWIVPGHGPVTPADQGLVPKVAEYLTWLLDTASRVQDPNDPRADREARARWPHWIDAERHVANLHVAHAEVHGYPLDTAGALKAMLAATGEETISLDL</sequence>
<dbReference type="Gene3D" id="3.60.15.10">
    <property type="entry name" value="Ribonuclease Z/Hydroxyacylglutathione hydrolase-like"/>
    <property type="match status" value="1"/>
</dbReference>
<evidence type="ECO:0000259" key="1">
    <source>
        <dbReference type="SMART" id="SM00849"/>
    </source>
</evidence>
<gene>
    <name evidence="2" type="ORF">SAMN05444320_105394</name>
</gene>
<dbReference type="EMBL" id="FQVN01000005">
    <property type="protein sequence ID" value="SHF89649.1"/>
    <property type="molecule type" value="Genomic_DNA"/>
</dbReference>
<dbReference type="InterPro" id="IPR050855">
    <property type="entry name" value="NDM-1-like"/>
</dbReference>
<dbReference type="SUPFAM" id="SSF56281">
    <property type="entry name" value="Metallo-hydrolase/oxidoreductase"/>
    <property type="match status" value="1"/>
</dbReference>
<organism evidence="2 3">
    <name type="scientific">Streptoalloteichus hindustanus</name>
    <dbReference type="NCBI Taxonomy" id="2017"/>
    <lineage>
        <taxon>Bacteria</taxon>
        <taxon>Bacillati</taxon>
        <taxon>Actinomycetota</taxon>
        <taxon>Actinomycetes</taxon>
        <taxon>Pseudonocardiales</taxon>
        <taxon>Pseudonocardiaceae</taxon>
        <taxon>Streptoalloteichus</taxon>
    </lineage>
</organism>
<dbReference type="Proteomes" id="UP000184501">
    <property type="component" value="Unassembled WGS sequence"/>
</dbReference>
<dbReference type="InterPro" id="IPR001279">
    <property type="entry name" value="Metallo-B-lactamas"/>
</dbReference>
<dbReference type="STRING" id="2017.SAMN05444320_105394"/>
<dbReference type="RefSeq" id="WP_073484554.1">
    <property type="nucleotide sequence ID" value="NZ_FQVN01000005.1"/>
</dbReference>
<protein>
    <submittedName>
        <fullName evidence="2">Cyclase</fullName>
    </submittedName>
</protein>
<dbReference type="CDD" id="cd16282">
    <property type="entry name" value="metallo-hydrolase-like_MBL-fold"/>
    <property type="match status" value="1"/>
</dbReference>
<keyword evidence="3" id="KW-1185">Reference proteome</keyword>
<accession>A0A1M5FDY1</accession>
<name>A0A1M5FDY1_STRHI</name>
<evidence type="ECO:0000313" key="3">
    <source>
        <dbReference type="Proteomes" id="UP000184501"/>
    </source>
</evidence>
<proteinExistence type="predicted"/>
<feature type="domain" description="Metallo-beta-lactamase" evidence="1">
    <location>
        <begin position="26"/>
        <end position="210"/>
    </location>
</feature>
<dbReference type="PANTHER" id="PTHR42951:SF4">
    <property type="entry name" value="ACYL-COENZYME A THIOESTERASE MBLAC2"/>
    <property type="match status" value="1"/>
</dbReference>
<dbReference type="OrthoDB" id="2273115at2"/>
<dbReference type="AlphaFoldDB" id="A0A1M5FDY1"/>
<dbReference type="Pfam" id="PF00753">
    <property type="entry name" value="Lactamase_B"/>
    <property type="match status" value="1"/>
</dbReference>
<reference evidence="2 3" key="1">
    <citation type="submission" date="2016-11" db="EMBL/GenBank/DDBJ databases">
        <authorList>
            <person name="Jaros S."/>
            <person name="Januszkiewicz K."/>
            <person name="Wedrychowicz H."/>
        </authorList>
    </citation>
    <scope>NUCLEOTIDE SEQUENCE [LARGE SCALE GENOMIC DNA]</scope>
    <source>
        <strain evidence="2 3">DSM 44523</strain>
    </source>
</reference>